<protein>
    <submittedName>
        <fullName evidence="1">Uncharacterized protein</fullName>
    </submittedName>
</protein>
<dbReference type="Gene3D" id="3.40.190.10">
    <property type="entry name" value="Periplasmic binding protein-like II"/>
    <property type="match status" value="2"/>
</dbReference>
<dbReference type="AlphaFoldDB" id="A0A5J4K6M8"/>
<dbReference type="EMBL" id="BKZV01000001">
    <property type="protein sequence ID" value="GER82371.1"/>
    <property type="molecule type" value="Genomic_DNA"/>
</dbReference>
<evidence type="ECO:0000313" key="2">
    <source>
        <dbReference type="Proteomes" id="UP000334820"/>
    </source>
</evidence>
<accession>A0A5J4K6M8</accession>
<sequence>MLFSRELLSTPPCRSERGNEAISEAVCSGAIEVRWLGRLLTAAILASQVDPDIRVIGQLQVGLAGAITGSNKLQQETGLTESSPLAAKAKALVGKKIGVVSTTGLTGAFVAYLLHQFGLDFKKEATLVTLDPTVASAVGHRAAGWRRRCTEFLRACWRNHRVSGPGTYLDQSAERGSS</sequence>
<reference evidence="1 2" key="1">
    <citation type="journal article" date="2019" name="Int. J. Syst. Evol. Microbiol.">
        <title>Thermogemmatispora aurantia sp. nov. and Thermogemmatispora argillosa sp. nov., within the class Ktedonobacteria, and emended description of the genus Thermogemmatispora.</title>
        <authorList>
            <person name="Zheng Y."/>
            <person name="Wang C.M."/>
            <person name="Sakai Y."/>
            <person name="Abe K."/>
            <person name="Yokota A."/>
            <person name="Yabe S."/>
        </authorList>
    </citation>
    <scope>NUCLEOTIDE SEQUENCE [LARGE SCALE GENOMIC DNA]</scope>
    <source>
        <strain evidence="1 2">A1-2</strain>
    </source>
</reference>
<keyword evidence="2" id="KW-1185">Reference proteome</keyword>
<proteinExistence type="predicted"/>
<organism evidence="1 2">
    <name type="scientific">Thermogemmatispora aurantia</name>
    <dbReference type="NCBI Taxonomy" id="2045279"/>
    <lineage>
        <taxon>Bacteria</taxon>
        <taxon>Bacillati</taxon>
        <taxon>Chloroflexota</taxon>
        <taxon>Ktedonobacteria</taxon>
        <taxon>Thermogemmatisporales</taxon>
        <taxon>Thermogemmatisporaceae</taxon>
        <taxon>Thermogemmatispora</taxon>
    </lineage>
</organism>
<evidence type="ECO:0000313" key="1">
    <source>
        <dbReference type="EMBL" id="GER82371.1"/>
    </source>
</evidence>
<name>A0A5J4K6M8_9CHLR</name>
<gene>
    <name evidence="1" type="ORF">KTAU_10090</name>
</gene>
<comment type="caution">
    <text evidence="1">The sequence shown here is derived from an EMBL/GenBank/DDBJ whole genome shotgun (WGS) entry which is preliminary data.</text>
</comment>
<dbReference type="Proteomes" id="UP000334820">
    <property type="component" value="Unassembled WGS sequence"/>
</dbReference>